<feature type="region of interest" description="Disordered" evidence="18">
    <location>
        <begin position="898"/>
        <end position="1014"/>
    </location>
</feature>
<dbReference type="Pfam" id="PF00069">
    <property type="entry name" value="Pkinase"/>
    <property type="match status" value="1"/>
</dbReference>
<protein>
    <recommendedName>
        <fullName evidence="3">non-specific serine/threonine protein kinase</fullName>
        <ecNumber evidence="3">2.7.11.1</ecNumber>
    </recommendedName>
</protein>
<evidence type="ECO:0000259" key="19">
    <source>
        <dbReference type="PROSITE" id="PS50011"/>
    </source>
</evidence>
<dbReference type="GO" id="GO:0004674">
    <property type="term" value="F:protein serine/threonine kinase activity"/>
    <property type="evidence" value="ECO:0007669"/>
    <property type="project" value="UniProtKB-KW"/>
</dbReference>
<keyword evidence="22" id="KW-1185">Reference proteome</keyword>
<evidence type="ECO:0000256" key="16">
    <source>
        <dbReference type="ARBA" id="ARBA00048679"/>
    </source>
</evidence>
<dbReference type="Pfam" id="PF00856">
    <property type="entry name" value="SET"/>
    <property type="match status" value="1"/>
</dbReference>
<feature type="domain" description="Protein kinase" evidence="19">
    <location>
        <begin position="31"/>
        <end position="358"/>
    </location>
</feature>
<evidence type="ECO:0000256" key="6">
    <source>
        <dbReference type="ARBA" id="ARBA00022553"/>
    </source>
</evidence>
<feature type="compositionally biased region" description="Polar residues" evidence="18">
    <location>
        <begin position="1729"/>
        <end position="1765"/>
    </location>
</feature>
<comment type="catalytic activity">
    <reaction evidence="15">
        <text>L-threonyl-[protein] + ATP = O-phospho-L-threonyl-[protein] + ADP + H(+)</text>
        <dbReference type="Rhea" id="RHEA:46608"/>
        <dbReference type="Rhea" id="RHEA-COMP:11060"/>
        <dbReference type="Rhea" id="RHEA-COMP:11605"/>
        <dbReference type="ChEBI" id="CHEBI:15378"/>
        <dbReference type="ChEBI" id="CHEBI:30013"/>
        <dbReference type="ChEBI" id="CHEBI:30616"/>
        <dbReference type="ChEBI" id="CHEBI:61977"/>
        <dbReference type="ChEBI" id="CHEBI:456216"/>
        <dbReference type="EC" id="2.7.11.1"/>
    </reaction>
</comment>
<dbReference type="InterPro" id="IPR001214">
    <property type="entry name" value="SET_dom"/>
</dbReference>
<feature type="compositionally biased region" description="Polar residues" evidence="18">
    <location>
        <begin position="1618"/>
        <end position="1644"/>
    </location>
</feature>
<evidence type="ECO:0000256" key="18">
    <source>
        <dbReference type="SAM" id="MobiDB-lite"/>
    </source>
</evidence>
<dbReference type="GO" id="GO:0006325">
    <property type="term" value="P:chromatin organization"/>
    <property type="evidence" value="ECO:0007669"/>
    <property type="project" value="UniProtKB-KW"/>
</dbReference>
<organism evidence="21 22">
    <name type="scientific">Anas zonorhyncha</name>
    <name type="common">Eastern spot-billed duck</name>
    <dbReference type="NCBI Taxonomy" id="75864"/>
    <lineage>
        <taxon>Eukaryota</taxon>
        <taxon>Metazoa</taxon>
        <taxon>Chordata</taxon>
        <taxon>Craniata</taxon>
        <taxon>Vertebrata</taxon>
        <taxon>Euteleostomi</taxon>
        <taxon>Archelosauria</taxon>
        <taxon>Archosauria</taxon>
        <taxon>Dinosauria</taxon>
        <taxon>Saurischia</taxon>
        <taxon>Theropoda</taxon>
        <taxon>Coelurosauria</taxon>
        <taxon>Aves</taxon>
        <taxon>Neognathae</taxon>
        <taxon>Galloanserae</taxon>
        <taxon>Anseriformes</taxon>
        <taxon>Anatidae</taxon>
        <taxon>Anatinae</taxon>
        <taxon>Anas</taxon>
    </lineage>
</organism>
<dbReference type="GO" id="GO:0006355">
    <property type="term" value="P:regulation of DNA-templated transcription"/>
    <property type="evidence" value="ECO:0007669"/>
    <property type="project" value="TreeGrafter"/>
</dbReference>
<dbReference type="InterPro" id="IPR000719">
    <property type="entry name" value="Prot_kinase_dom"/>
</dbReference>
<keyword evidence="4" id="KW-0158">Chromosome</keyword>
<feature type="compositionally biased region" description="Polar residues" evidence="18">
    <location>
        <begin position="1508"/>
        <end position="1521"/>
    </location>
</feature>
<proteinExistence type="predicted"/>
<feature type="compositionally biased region" description="Pro residues" evidence="18">
    <location>
        <begin position="404"/>
        <end position="414"/>
    </location>
</feature>
<reference evidence="21" key="1">
    <citation type="submission" date="2025-05" db="UniProtKB">
        <authorList>
            <consortium name="Ensembl"/>
        </authorList>
    </citation>
    <scope>IDENTIFICATION</scope>
</reference>
<dbReference type="GO" id="GO:0034967">
    <property type="term" value="C:Set3 complex"/>
    <property type="evidence" value="ECO:0007669"/>
    <property type="project" value="TreeGrafter"/>
</dbReference>
<feature type="compositionally biased region" description="Basic residues" evidence="18">
    <location>
        <begin position="1456"/>
        <end position="1470"/>
    </location>
</feature>
<feature type="compositionally biased region" description="Polar residues" evidence="18">
    <location>
        <begin position="486"/>
        <end position="496"/>
    </location>
</feature>
<feature type="region of interest" description="Disordered" evidence="18">
    <location>
        <begin position="1284"/>
        <end position="1303"/>
    </location>
</feature>
<feature type="compositionally biased region" description="Low complexity" evidence="18">
    <location>
        <begin position="1489"/>
        <end position="1501"/>
    </location>
</feature>
<evidence type="ECO:0000256" key="13">
    <source>
        <dbReference type="ARBA" id="ARBA00023163"/>
    </source>
</evidence>
<keyword evidence="14" id="KW-0539">Nucleus</keyword>
<dbReference type="FunFam" id="1.10.510.10:FF:000275">
    <property type="entry name" value="SRSF protein kinase 2 isoform X3"/>
    <property type="match status" value="1"/>
</dbReference>
<dbReference type="CDD" id="cd19181">
    <property type="entry name" value="SET_SETD5"/>
    <property type="match status" value="1"/>
</dbReference>
<dbReference type="InterPro" id="IPR011009">
    <property type="entry name" value="Kinase-like_dom_sf"/>
</dbReference>
<dbReference type="SMART" id="SM00220">
    <property type="entry name" value="S_TKc"/>
    <property type="match status" value="1"/>
</dbReference>
<sequence length="1822" mass="199938">MEVRVQEEEPAAQRSGGHHPVREGEVFNTRYQALRELGCGAFATVWLCQDTRKKKNVAVKVLKSREGFAEAAQDEVSLLRCVSSMRKKDRAGENIVCLLDDFRMIGENGLHTCLVFEALGPSLRCLMCNYAAQGLPLPFVKKSLQQVLAGLHFLHRRCRIIHADIKPENVLLCVRDKGLQRLLCDATDCGQRTDLRLKATGGDPGNQLEVSDLMSIEVKIADLGSACWTYKPFSKEIQTQPYRALEVLLGLDYGTPADIWSTGCLAFEMATGECLFDPQPGKYFSRDDDHVARIIELLGRIPPRIAFSWNKSTKFFSRPGALLRISRLSPCSLQAVLVDRFPHVRDVLAEALRLLSALGAAGRCPLDSVIPDGRHEHCNPSGSHHTRYVLLRHGRRIGDHNYGAPPPPTPPASPPVQTIIPRAELNGLHSPDEENSGDSESSSEGESIPTWCHCSVSQDGFLLKCEKCRGMSRGKVIRLRRRKQDNVSGGDSSATESWDEELSPSTVLYTATQHTPTSITLTVNRVRRSKPKKRKRSTEKARAAPKAKKIKAFREGSRKSLRMKNSPSEAHALDENTAEGWENRIRLWTDQYEEAFTNQYSADVQNLLERHLNSNKEYVGKTAMLDTINKTELACNNTVIGSQMQLQLGRVTRVQKHRKILRAARDLALDTLIIEYRGKVMLRQQFEVNGHFFKKPYPFVLFYSKFNGVEMCVDARTFGNDARFIRRSCTPNAEVRHVIADGMIHLCIYAVATIAKDTEVTIAFDYEYNICNYKVDCACHKGNRNCPVQKRSPNAAEHLPPPVLGTLIGAETRRRKARRKELEMEQHGIASDENSSQQTEEVPEGPAAVSDNEVADKEEKQEGEKEESVDEQGALVHSRRSREERKVEAIMHMFENLEKRKRRREQPSDRNSTDAELSVNSEVPDLEEVKTETPETEDGSSALSAAAPNISNSTSSTGVNTRRSSQVADAVPEKTVTKPAPAKPSRPRPKSRFSRYRTSSAQRLRRQKQASSQQAELVQAVPEEGSTASLVTTTDISNVEGPGEGRQLVGSDPTVIMAAGSQSNRAAVKYPKTKKYLVTEWLNDKAEKQECPIECPLRITTDPTVLATTLNMLPGLIHSPLICTTPKHYIRFGSPFNPERRRRPFLLDGIYSSCKKRWIKQALEEGMTQTSPAPQENRTQCLYQSNENNSSSSICKDDTDLLSPLKKWKSRYLMEQNVKKLLRPLSPVTPPPPISSVPGSVSPQLATPCSSVPGEEESRNGYGMMFSPIPSLAASRCNTPLQFENVSSPESSPAHRPESMSPEHCVRSDVVSKGGYLDSSANTCPERPSLLSFGSSDLAPQPSVNSTSEMNFPGKSGEAQMLLRSSDQAFRTEFNLMYAFSPLNAMPRVDGLLRGSAPLGDRKPMNSEAGCCSSPAEGYFSRHESGLLKETVHGSMSPCGERACEGVRSAPQNPPQRKKVSLLEYRKRKQEAKEGGDSVRCTGTPTRQGSSSSGTDTDVSSLPGSVVRTPSSPQSGFSPSHPSLPHVEDVSPPDSRGATSSSLSKSQENISSRWMVPTSVERLREGRGILEKVLRSGAKVSQRTESSPTCDSVIERDTDTAEGDTPEAHKGPAVYSPSRYSYQLLQSDSPQAESQTLLQQSSSPYRGHLTPSPGYSYRAAAQRTGHSLSHGSSETSLSSSSYSSPAHSVSTDSSALFAGNSVYYSSQQHSGSAGGSLLKKSCPAAASPAQPTAVDSLSSEPGSQPCTGASGSTSVPQSARSLQSDLRTISLPSSGQSVLYQGSRGGVISNAQHYPHRGGSSVHQYRLQQLQGSGVKTQTGLS</sequence>
<evidence type="ECO:0000313" key="21">
    <source>
        <dbReference type="Ensembl" id="ENSAZOP00000030142.1"/>
    </source>
</evidence>
<dbReference type="GO" id="GO:0005524">
    <property type="term" value="F:ATP binding"/>
    <property type="evidence" value="ECO:0007669"/>
    <property type="project" value="UniProtKB-UniRule"/>
</dbReference>
<evidence type="ECO:0000256" key="9">
    <source>
        <dbReference type="ARBA" id="ARBA00022777"/>
    </source>
</evidence>
<dbReference type="InterPro" id="IPR008271">
    <property type="entry name" value="Ser/Thr_kinase_AS"/>
</dbReference>
<dbReference type="PANTHER" id="PTHR46462">
    <property type="entry name" value="UPSET, ISOFORM A"/>
    <property type="match status" value="1"/>
</dbReference>
<keyword evidence="6" id="KW-0597">Phosphoprotein</keyword>
<evidence type="ECO:0000256" key="12">
    <source>
        <dbReference type="ARBA" id="ARBA00023015"/>
    </source>
</evidence>
<evidence type="ECO:0000256" key="4">
    <source>
        <dbReference type="ARBA" id="ARBA00022454"/>
    </source>
</evidence>
<comment type="subcellular location">
    <subcellularLocation>
        <location evidence="2">Chromosome</location>
    </subcellularLocation>
    <subcellularLocation>
        <location evidence="1">Nucleus</location>
    </subcellularLocation>
</comment>
<feature type="compositionally biased region" description="Polar residues" evidence="18">
    <location>
        <begin position="1537"/>
        <end position="1552"/>
    </location>
</feature>
<feature type="compositionally biased region" description="Polar residues" evidence="18">
    <location>
        <begin position="939"/>
        <end position="967"/>
    </location>
</feature>
<dbReference type="Gene3D" id="3.30.200.20">
    <property type="entry name" value="Phosphorylase Kinase, domain 1"/>
    <property type="match status" value="1"/>
</dbReference>
<dbReference type="GO" id="GO:0070210">
    <property type="term" value="C:Rpd3L-Expanded complex"/>
    <property type="evidence" value="ECO:0007669"/>
    <property type="project" value="TreeGrafter"/>
</dbReference>
<feature type="compositionally biased region" description="Acidic residues" evidence="18">
    <location>
        <begin position="433"/>
        <end position="443"/>
    </location>
</feature>
<keyword evidence="11" id="KW-0156">Chromatin regulator</keyword>
<evidence type="ECO:0000256" key="2">
    <source>
        <dbReference type="ARBA" id="ARBA00004286"/>
    </source>
</evidence>
<dbReference type="SMART" id="SM00317">
    <property type="entry name" value="SET"/>
    <property type="match status" value="1"/>
</dbReference>
<feature type="region of interest" description="Disordered" evidence="18">
    <location>
        <begin position="791"/>
        <end position="884"/>
    </location>
</feature>
<dbReference type="SUPFAM" id="SSF82199">
    <property type="entry name" value="SET domain"/>
    <property type="match status" value="1"/>
</dbReference>
<comment type="catalytic activity">
    <reaction evidence="16">
        <text>L-seryl-[protein] + ATP = O-phospho-L-seryl-[protein] + ADP + H(+)</text>
        <dbReference type="Rhea" id="RHEA:17989"/>
        <dbReference type="Rhea" id="RHEA-COMP:9863"/>
        <dbReference type="Rhea" id="RHEA-COMP:11604"/>
        <dbReference type="ChEBI" id="CHEBI:15378"/>
        <dbReference type="ChEBI" id="CHEBI:29999"/>
        <dbReference type="ChEBI" id="CHEBI:30616"/>
        <dbReference type="ChEBI" id="CHEBI:83421"/>
        <dbReference type="ChEBI" id="CHEBI:456216"/>
        <dbReference type="EC" id="2.7.11.1"/>
    </reaction>
</comment>
<keyword evidence="7" id="KW-0808">Transferase</keyword>
<feature type="compositionally biased region" description="Basic residues" evidence="18">
    <location>
        <begin position="985"/>
        <end position="995"/>
    </location>
</feature>
<evidence type="ECO:0000256" key="3">
    <source>
        <dbReference type="ARBA" id="ARBA00012513"/>
    </source>
</evidence>
<dbReference type="PANTHER" id="PTHR46462:SF1">
    <property type="entry name" value="HISTONE-LYSINE N-METHYLTRANSFERASE SETD5"/>
    <property type="match status" value="1"/>
</dbReference>
<evidence type="ECO:0000256" key="10">
    <source>
        <dbReference type="ARBA" id="ARBA00022840"/>
    </source>
</evidence>
<feature type="compositionally biased region" description="Low complexity" evidence="18">
    <location>
        <begin position="1705"/>
        <end position="1721"/>
    </location>
</feature>
<evidence type="ECO:0000256" key="7">
    <source>
        <dbReference type="ARBA" id="ARBA00022679"/>
    </source>
</evidence>
<evidence type="ECO:0000313" key="22">
    <source>
        <dbReference type="Proteomes" id="UP000694549"/>
    </source>
</evidence>
<feature type="binding site" evidence="17">
    <location>
        <position position="60"/>
    </location>
    <ligand>
        <name>ATP</name>
        <dbReference type="ChEBI" id="CHEBI:30616"/>
    </ligand>
</feature>
<dbReference type="EC" id="2.7.11.1" evidence="3"/>
<evidence type="ECO:0000256" key="11">
    <source>
        <dbReference type="ARBA" id="ARBA00022853"/>
    </source>
</evidence>
<dbReference type="FunFam" id="2.170.270.10:FF:000009">
    <property type="entry name" value="SET domain-containing protein 5"/>
    <property type="match status" value="1"/>
</dbReference>
<dbReference type="InterPro" id="IPR046341">
    <property type="entry name" value="SET_dom_sf"/>
</dbReference>
<keyword evidence="13" id="KW-0804">Transcription</keyword>
<evidence type="ECO:0000256" key="5">
    <source>
        <dbReference type="ARBA" id="ARBA00022527"/>
    </source>
</evidence>
<evidence type="ECO:0000259" key="20">
    <source>
        <dbReference type="PROSITE" id="PS50280"/>
    </source>
</evidence>
<evidence type="ECO:0000256" key="15">
    <source>
        <dbReference type="ARBA" id="ARBA00047899"/>
    </source>
</evidence>
<keyword evidence="12" id="KW-0805">Transcription regulation</keyword>
<accession>A0A8B9W157</accession>
<feature type="compositionally biased region" description="Low complexity" evidence="18">
    <location>
        <begin position="1666"/>
        <end position="1690"/>
    </location>
</feature>
<evidence type="ECO:0000256" key="17">
    <source>
        <dbReference type="PROSITE-ProRule" id="PRU10141"/>
    </source>
</evidence>
<dbReference type="InterPro" id="IPR044433">
    <property type="entry name" value="SETD5_SET"/>
</dbReference>
<keyword evidence="9" id="KW-0418">Kinase</keyword>
<evidence type="ECO:0000256" key="1">
    <source>
        <dbReference type="ARBA" id="ARBA00004123"/>
    </source>
</evidence>
<feature type="region of interest" description="Disordered" evidence="18">
    <location>
        <begin position="1705"/>
        <end position="1765"/>
    </location>
</feature>
<keyword evidence="5" id="KW-0723">Serine/threonine-protein kinase</keyword>
<dbReference type="Proteomes" id="UP000694549">
    <property type="component" value="Unplaced"/>
</dbReference>
<keyword evidence="10 17" id="KW-0067">ATP-binding</keyword>
<dbReference type="Gene3D" id="2.170.270.10">
    <property type="entry name" value="SET domain"/>
    <property type="match status" value="1"/>
</dbReference>
<feature type="compositionally biased region" description="Basic and acidic residues" evidence="18">
    <location>
        <begin position="854"/>
        <end position="863"/>
    </location>
</feature>
<feature type="region of interest" description="Disordered" evidence="18">
    <location>
        <begin position="1233"/>
        <end position="1258"/>
    </location>
</feature>
<dbReference type="PROSITE" id="PS00107">
    <property type="entry name" value="PROTEIN_KINASE_ATP"/>
    <property type="match status" value="1"/>
</dbReference>
<dbReference type="SUPFAM" id="SSF56112">
    <property type="entry name" value="Protein kinase-like (PK-like)"/>
    <property type="match status" value="1"/>
</dbReference>
<name>A0A8B9W157_9AVES</name>
<dbReference type="InterPro" id="IPR017441">
    <property type="entry name" value="Protein_kinase_ATP_BS"/>
</dbReference>
<dbReference type="PROSITE" id="PS00108">
    <property type="entry name" value="PROTEIN_KINASE_ST"/>
    <property type="match status" value="1"/>
</dbReference>
<dbReference type="Ensembl" id="ENSAZOT00000032255.1">
    <property type="protein sequence ID" value="ENSAZOP00000030139.1"/>
    <property type="gene ID" value="ENSAZOG00000018814.1"/>
</dbReference>
<feature type="compositionally biased region" description="Polar residues" evidence="18">
    <location>
        <begin position="1579"/>
        <end position="1590"/>
    </location>
</feature>
<feature type="domain" description="SET" evidence="20">
    <location>
        <begin position="644"/>
        <end position="765"/>
    </location>
</feature>
<evidence type="ECO:0000256" key="8">
    <source>
        <dbReference type="ARBA" id="ARBA00022741"/>
    </source>
</evidence>
<dbReference type="Ensembl" id="ENSAZOT00000032258.1">
    <property type="protein sequence ID" value="ENSAZOP00000030142.1"/>
    <property type="gene ID" value="ENSAZOG00000018814.1"/>
</dbReference>
<feature type="region of interest" description="Disordered" evidence="18">
    <location>
        <begin position="397"/>
        <end position="448"/>
    </location>
</feature>
<feature type="region of interest" description="Disordered" evidence="18">
    <location>
        <begin position="481"/>
        <end position="502"/>
    </location>
</feature>
<evidence type="ECO:0000256" key="14">
    <source>
        <dbReference type="ARBA" id="ARBA00023242"/>
    </source>
</evidence>
<feature type="compositionally biased region" description="Basic residues" evidence="18">
    <location>
        <begin position="527"/>
        <end position="551"/>
    </location>
</feature>
<feature type="region of interest" description="Disordered" evidence="18">
    <location>
        <begin position="1"/>
        <end position="22"/>
    </location>
</feature>
<feature type="region of interest" description="Disordered" evidence="18">
    <location>
        <begin position="1432"/>
        <end position="1559"/>
    </location>
</feature>
<dbReference type="PROSITE" id="PS50011">
    <property type="entry name" value="PROTEIN_KINASE_DOM"/>
    <property type="match status" value="1"/>
</dbReference>
<keyword evidence="8 17" id="KW-0547">Nucleotide-binding</keyword>
<feature type="region of interest" description="Disordered" evidence="18">
    <location>
        <begin position="527"/>
        <end position="575"/>
    </location>
</feature>
<dbReference type="PROSITE" id="PS50280">
    <property type="entry name" value="SET"/>
    <property type="match status" value="1"/>
</dbReference>
<dbReference type="Gene3D" id="1.10.510.10">
    <property type="entry name" value="Transferase(Phosphotransferase) domain 1"/>
    <property type="match status" value="1"/>
</dbReference>
<feature type="region of interest" description="Disordered" evidence="18">
    <location>
        <begin position="1574"/>
        <end position="1691"/>
    </location>
</feature>